<sequence>MSFEDELAEALRRTGEGFTTNPGALAEAGEERGRRRARRRAAAAGGSALALVLTATAGAYAGGLFGGSGAEGAVPAAAPPATPRADGRRTGTGAVTADRMIGNLKSLLPGGRLTEPKARGTDDELGPRVGAVYDDGKGPAAISLRLQRVDPFGSQARAHTECEDRNLQSYDDCRTEQLPDGSRLLLHQGYEYPDRRTDTKVWRAVLVTVQGFLVDASEWNAAADKDAPVSRTDPPLTIAQLKGLVTSDTWHAALNDLPAADPEPAPRPESIALRDRKAVDALEQLMNRLGITVPIASKGGQGTYYGYVVLDDGKGKSLVQINVQPTANSMLFTDNSAVTTESDGTKVKVTAGPGEKNRGVTQWKVDTLRKDGLRVVLSAFNTADQNGPATRPAPALTAEQLRKIALAPEWNLGAPTAAPAH</sequence>
<accession>A0ABQ3SZA1</accession>
<dbReference type="Proteomes" id="UP000613974">
    <property type="component" value="Unassembled WGS sequence"/>
</dbReference>
<keyword evidence="2" id="KW-1133">Transmembrane helix</keyword>
<keyword evidence="2" id="KW-0472">Membrane</keyword>
<feature type="transmembrane region" description="Helical" evidence="2">
    <location>
        <begin position="41"/>
        <end position="61"/>
    </location>
</feature>
<reference evidence="4" key="1">
    <citation type="submission" date="2023-07" db="EMBL/GenBank/DDBJ databases">
        <title>Whole genome shotgun sequence of Streptomyces nojiriensis NBRC 13794.</title>
        <authorList>
            <person name="Komaki H."/>
            <person name="Tamura T."/>
        </authorList>
    </citation>
    <scope>NUCLEOTIDE SEQUENCE [LARGE SCALE GENOMIC DNA]</scope>
    <source>
        <strain evidence="4">NBRC 13794</strain>
    </source>
</reference>
<evidence type="ECO:0008006" key="5">
    <source>
        <dbReference type="Google" id="ProtNLM"/>
    </source>
</evidence>
<dbReference type="EMBL" id="BNEC01000005">
    <property type="protein sequence ID" value="GHI73441.1"/>
    <property type="molecule type" value="Genomic_DNA"/>
</dbReference>
<comment type="caution">
    <text evidence="3">The sequence shown here is derived from an EMBL/GenBank/DDBJ whole genome shotgun (WGS) entry which is preliminary data.</text>
</comment>
<name>A0ABQ3SZA1_9ACTN</name>
<evidence type="ECO:0000313" key="3">
    <source>
        <dbReference type="EMBL" id="GHI73441.1"/>
    </source>
</evidence>
<dbReference type="GeneID" id="95591672"/>
<protein>
    <recommendedName>
        <fullName evidence="5">LigA protein</fullName>
    </recommendedName>
</protein>
<organism evidence="3 4">
    <name type="scientific">Streptomyces nojiriensis</name>
    <dbReference type="NCBI Taxonomy" id="66374"/>
    <lineage>
        <taxon>Bacteria</taxon>
        <taxon>Bacillati</taxon>
        <taxon>Actinomycetota</taxon>
        <taxon>Actinomycetes</taxon>
        <taxon>Kitasatosporales</taxon>
        <taxon>Streptomycetaceae</taxon>
        <taxon>Streptomyces</taxon>
    </lineage>
</organism>
<keyword evidence="2" id="KW-0812">Transmembrane</keyword>
<dbReference type="RefSeq" id="WP_189743975.1">
    <property type="nucleotide sequence ID" value="NZ_BMRL01000014.1"/>
</dbReference>
<proteinExistence type="predicted"/>
<evidence type="ECO:0000256" key="2">
    <source>
        <dbReference type="SAM" id="Phobius"/>
    </source>
</evidence>
<feature type="region of interest" description="Disordered" evidence="1">
    <location>
        <begin position="72"/>
        <end position="91"/>
    </location>
</feature>
<gene>
    <name evidence="3" type="ORF">Snoj_73590</name>
</gene>
<feature type="compositionally biased region" description="Basic and acidic residues" evidence="1">
    <location>
        <begin position="114"/>
        <end position="126"/>
    </location>
</feature>
<evidence type="ECO:0000256" key="1">
    <source>
        <dbReference type="SAM" id="MobiDB-lite"/>
    </source>
</evidence>
<feature type="region of interest" description="Disordered" evidence="1">
    <location>
        <begin position="106"/>
        <end position="128"/>
    </location>
</feature>
<feature type="region of interest" description="Disordered" evidence="1">
    <location>
        <begin position="1"/>
        <end position="41"/>
    </location>
</feature>
<keyword evidence="4" id="KW-1185">Reference proteome</keyword>
<evidence type="ECO:0000313" key="4">
    <source>
        <dbReference type="Proteomes" id="UP000613974"/>
    </source>
</evidence>